<dbReference type="Proteomes" id="UP000198287">
    <property type="component" value="Unassembled WGS sequence"/>
</dbReference>
<evidence type="ECO:0000313" key="2">
    <source>
        <dbReference type="EMBL" id="OXA47535.1"/>
    </source>
</evidence>
<accession>A0A226DPU8</accession>
<keyword evidence="1" id="KW-0812">Transmembrane</keyword>
<feature type="transmembrane region" description="Helical" evidence="1">
    <location>
        <begin position="290"/>
        <end position="315"/>
    </location>
</feature>
<dbReference type="AlphaFoldDB" id="A0A226DPU8"/>
<comment type="caution">
    <text evidence="2">The sequence shown here is derived from an EMBL/GenBank/DDBJ whole genome shotgun (WGS) entry which is preliminary data.</text>
</comment>
<name>A0A226DPU8_FOLCA</name>
<dbReference type="EMBL" id="LNIX01000013">
    <property type="protein sequence ID" value="OXA47535.1"/>
    <property type="molecule type" value="Genomic_DNA"/>
</dbReference>
<protein>
    <submittedName>
        <fullName evidence="2">Uncharacterized protein</fullName>
    </submittedName>
</protein>
<feature type="transmembrane region" description="Helical" evidence="1">
    <location>
        <begin position="361"/>
        <end position="387"/>
    </location>
</feature>
<keyword evidence="1" id="KW-0472">Membrane</keyword>
<feature type="transmembrane region" description="Helical" evidence="1">
    <location>
        <begin position="556"/>
        <end position="581"/>
    </location>
</feature>
<feature type="transmembrane region" description="Helical" evidence="1">
    <location>
        <begin position="601"/>
        <end position="622"/>
    </location>
</feature>
<organism evidence="2 3">
    <name type="scientific">Folsomia candida</name>
    <name type="common">Springtail</name>
    <dbReference type="NCBI Taxonomy" id="158441"/>
    <lineage>
        <taxon>Eukaryota</taxon>
        <taxon>Metazoa</taxon>
        <taxon>Ecdysozoa</taxon>
        <taxon>Arthropoda</taxon>
        <taxon>Hexapoda</taxon>
        <taxon>Collembola</taxon>
        <taxon>Entomobryomorpha</taxon>
        <taxon>Isotomoidea</taxon>
        <taxon>Isotomidae</taxon>
        <taxon>Proisotominae</taxon>
        <taxon>Folsomia</taxon>
    </lineage>
</organism>
<feature type="transmembrane region" description="Helical" evidence="1">
    <location>
        <begin position="327"/>
        <end position="349"/>
    </location>
</feature>
<proteinExistence type="predicted"/>
<gene>
    <name evidence="2" type="ORF">Fcan01_17826</name>
</gene>
<keyword evidence="1" id="KW-1133">Transmembrane helix</keyword>
<sequence>MSSKRYLVPVLLAIVLSESSPSLPHLIHVNNPTNLIFTVNGRLNFSNLANHEKKRVLDIKFYEACTITVFAKFAIEDNQFRANYVFLMREAHRGTKHSIFILISQVPNQHVMSILYRFEYRLPLRLFVVDLKPYLNSSNLPYTLEMEWLFFCIFCKDEFIPISYNVNIKVMTLRMFQVHQWRNDVSIAAILPQKFKPNRICGKGQYYITSLRENCNIDEMKYLAVGDILNITFLQFPDSDWAMYNWGYFHQDLMHSEYFYKDLNMLYSFRYEGHHAIYCNFNVWSENSNLGMWMSPFTSLVWTSCALILVTLVILRVLKDVVECGNIAVNFELIKNLGEVVFAIFATFIKQALNSKHLSKLVLVPLLFTSFMLLSQYELFLTTNLVIPPRYEKYLTLRKVFANDYILVYAAQSQEGNDLLSITSLLQQEYKQKSLGNFPHDKTIPIRHSWTNLSAYVTKHTPRNVVLHKSKDKALHFFLHLQNRLLTGQYECFRVYNIALNYVWFAIADTILRVEIGQGIKCLETGGFPHLWEQQLEHLSKVRTMKWPSMRVASPYISINTLSPFFNATGIIMVLLVVVYIAELISDERTRCRLVDGVRDFVTFVTISTSSALVKLCIYLGCKKVRRKKFRRK</sequence>
<evidence type="ECO:0000256" key="1">
    <source>
        <dbReference type="SAM" id="Phobius"/>
    </source>
</evidence>
<reference evidence="2 3" key="1">
    <citation type="submission" date="2015-12" db="EMBL/GenBank/DDBJ databases">
        <title>The genome of Folsomia candida.</title>
        <authorList>
            <person name="Faddeeva A."/>
            <person name="Derks M.F."/>
            <person name="Anvar Y."/>
            <person name="Smit S."/>
            <person name="Van Straalen N."/>
            <person name="Roelofs D."/>
        </authorList>
    </citation>
    <scope>NUCLEOTIDE SEQUENCE [LARGE SCALE GENOMIC DNA]</scope>
    <source>
        <strain evidence="2 3">VU population</strain>
        <tissue evidence="2">Whole body</tissue>
    </source>
</reference>
<evidence type="ECO:0000313" key="3">
    <source>
        <dbReference type="Proteomes" id="UP000198287"/>
    </source>
</evidence>
<keyword evidence="3" id="KW-1185">Reference proteome</keyword>